<dbReference type="Pfam" id="PF05876">
    <property type="entry name" value="GpA_ATPase"/>
    <property type="match status" value="1"/>
</dbReference>
<dbReference type="GO" id="GO:0016887">
    <property type="term" value="F:ATP hydrolysis activity"/>
    <property type="evidence" value="ECO:0007669"/>
    <property type="project" value="InterPro"/>
</dbReference>
<comment type="caution">
    <text evidence="2">The sequence shown here is derived from an EMBL/GenBank/DDBJ whole genome shotgun (WGS) entry which is preliminary data.</text>
</comment>
<evidence type="ECO:0000313" key="2">
    <source>
        <dbReference type="EMBL" id="KKL59765.1"/>
    </source>
</evidence>
<evidence type="ECO:0000259" key="1">
    <source>
        <dbReference type="Pfam" id="PF05876"/>
    </source>
</evidence>
<reference evidence="2" key="1">
    <citation type="journal article" date="2015" name="Nature">
        <title>Complex archaea that bridge the gap between prokaryotes and eukaryotes.</title>
        <authorList>
            <person name="Spang A."/>
            <person name="Saw J.H."/>
            <person name="Jorgensen S.L."/>
            <person name="Zaremba-Niedzwiedzka K."/>
            <person name="Martijn J."/>
            <person name="Lind A.E."/>
            <person name="van Eijk R."/>
            <person name="Schleper C."/>
            <person name="Guy L."/>
            <person name="Ettema T.J."/>
        </authorList>
    </citation>
    <scope>NUCLEOTIDE SEQUENCE</scope>
</reference>
<dbReference type="AlphaFoldDB" id="A0A0F9FR21"/>
<feature type="non-terminal residue" evidence="2">
    <location>
        <position position="481"/>
    </location>
</feature>
<name>A0A0F9FR21_9ZZZZ</name>
<feature type="domain" description="Phage terminase large subunit GpA ATPase" evidence="1">
    <location>
        <begin position="45"/>
        <end position="241"/>
    </location>
</feature>
<dbReference type="EMBL" id="LAZR01029375">
    <property type="protein sequence ID" value="KKL59765.1"/>
    <property type="molecule type" value="Genomic_DNA"/>
</dbReference>
<sequence length="481" mass="55372">MMANDPLVWANKKQLFLRDGIQFTLEGMKYLFDIIGCEKRISNCKKGAQMCLTTAIFINAIHACLYRRYDQNIMYMMPTKTAVERLSQVSFDPIFQFNPWIMNKGDTNTTMCREINGRSIVMVGAQPKKVGGSTTKDTDNLRSIPCDEIDRDELDLMDSDMVYMSKQRLKRSKFGKERNFGTPTFPNYGIDLKYTESDQRKWQIKCRTCGHYTCLGETFPDCIIQKQGRWFRSCIHCNNEIFVVDGDWKAEYPDRREAGFWVSGLLSPLANLDEYMYEYNNTEGSKRSEFMRSTLGIATTEAESQLDETVVLSRCTSDHNRMVSTGETVMGMDIGKKIHVIIGTRTSRESYDISHVGIYDNLYEVHDIALKMNVHGAVIDSGPYDHGVREFQKTEPYTIYLCQYSEQSPCKPKFDGKAGIVKVNRNEWCDKVHTTYIENNIRIPRPSVLVNEYARQMTRTAKTVITNPDTGLKKPRWIKLG</sequence>
<accession>A0A0F9FR21</accession>
<protein>
    <recommendedName>
        <fullName evidence="1">Phage terminase large subunit GpA ATPase domain-containing protein</fullName>
    </recommendedName>
</protein>
<organism evidence="2">
    <name type="scientific">marine sediment metagenome</name>
    <dbReference type="NCBI Taxonomy" id="412755"/>
    <lineage>
        <taxon>unclassified sequences</taxon>
        <taxon>metagenomes</taxon>
        <taxon>ecological metagenomes</taxon>
    </lineage>
</organism>
<proteinExistence type="predicted"/>
<gene>
    <name evidence="2" type="ORF">LCGC14_2212050</name>
</gene>
<dbReference type="InterPro" id="IPR046453">
    <property type="entry name" value="GpA_ATPase"/>
</dbReference>